<evidence type="ECO:0000313" key="2">
    <source>
        <dbReference type="EMBL" id="KAK1736161.1"/>
    </source>
</evidence>
<evidence type="ECO:0000313" key="3">
    <source>
        <dbReference type="Proteomes" id="UP001224775"/>
    </source>
</evidence>
<evidence type="ECO:0008006" key="4">
    <source>
        <dbReference type="Google" id="ProtNLM"/>
    </source>
</evidence>
<protein>
    <recommendedName>
        <fullName evidence="4">Ig-like domain-containing protein</fullName>
    </recommendedName>
</protein>
<keyword evidence="1" id="KW-0732">Signal</keyword>
<sequence>MALIALLLLLEVSSASSIIISRRQTLKKLMFASSTTLMYPKPSFADTTDTTTITTNLNDIDWNNTPKSLGLNTERMCDGINDSIRETSWLVTGLGSPSYFSDGFLYESDDEDEANVRIRGYEAYCRWIKNTRYTGSSTTKPQCDLICCSVTAKSTITALWRLGYDEKRSKVYLSTFITSNDQGGLVISQNDKVMIAQNAPSGAELRAKCNWYSCMPESLF</sequence>
<gene>
    <name evidence="2" type="ORF">QTG54_013297</name>
</gene>
<name>A0AAD8XYD9_9STRA</name>
<keyword evidence="3" id="KW-1185">Reference proteome</keyword>
<accession>A0AAD8XYD9</accession>
<reference evidence="2" key="1">
    <citation type="submission" date="2023-06" db="EMBL/GenBank/DDBJ databases">
        <title>Survivors Of The Sea: Transcriptome response of Skeletonema marinoi to long-term dormancy.</title>
        <authorList>
            <person name="Pinder M.I.M."/>
            <person name="Kourtchenko O."/>
            <person name="Robertson E.K."/>
            <person name="Larsson T."/>
            <person name="Maumus F."/>
            <person name="Osuna-Cruz C.M."/>
            <person name="Vancaester E."/>
            <person name="Stenow R."/>
            <person name="Vandepoele K."/>
            <person name="Ploug H."/>
            <person name="Bruchert V."/>
            <person name="Godhe A."/>
            <person name="Topel M."/>
        </authorList>
    </citation>
    <scope>NUCLEOTIDE SEQUENCE</scope>
    <source>
        <strain evidence="2">R05AC</strain>
    </source>
</reference>
<evidence type="ECO:0000256" key="1">
    <source>
        <dbReference type="SAM" id="SignalP"/>
    </source>
</evidence>
<dbReference type="Proteomes" id="UP001224775">
    <property type="component" value="Unassembled WGS sequence"/>
</dbReference>
<proteinExistence type="predicted"/>
<dbReference type="EMBL" id="JATAAI010000030">
    <property type="protein sequence ID" value="KAK1736161.1"/>
    <property type="molecule type" value="Genomic_DNA"/>
</dbReference>
<organism evidence="2 3">
    <name type="scientific">Skeletonema marinoi</name>
    <dbReference type="NCBI Taxonomy" id="267567"/>
    <lineage>
        <taxon>Eukaryota</taxon>
        <taxon>Sar</taxon>
        <taxon>Stramenopiles</taxon>
        <taxon>Ochrophyta</taxon>
        <taxon>Bacillariophyta</taxon>
        <taxon>Coscinodiscophyceae</taxon>
        <taxon>Thalassiosirophycidae</taxon>
        <taxon>Thalassiosirales</taxon>
        <taxon>Skeletonemataceae</taxon>
        <taxon>Skeletonema</taxon>
        <taxon>Skeletonema marinoi-dohrnii complex</taxon>
    </lineage>
</organism>
<dbReference type="AlphaFoldDB" id="A0AAD8XYD9"/>
<comment type="caution">
    <text evidence="2">The sequence shown here is derived from an EMBL/GenBank/DDBJ whole genome shotgun (WGS) entry which is preliminary data.</text>
</comment>
<feature type="chain" id="PRO_5042288851" description="Ig-like domain-containing protein" evidence="1">
    <location>
        <begin position="18"/>
        <end position="220"/>
    </location>
</feature>
<feature type="signal peptide" evidence="1">
    <location>
        <begin position="1"/>
        <end position="17"/>
    </location>
</feature>